<evidence type="ECO:0000259" key="7">
    <source>
        <dbReference type="PROSITE" id="PS51371"/>
    </source>
</evidence>
<gene>
    <name evidence="8" type="ORF">FYJ75_02965</name>
</gene>
<dbReference type="SUPFAM" id="SSF54631">
    <property type="entry name" value="CBS-domain pair"/>
    <property type="match status" value="1"/>
</dbReference>
<comment type="subcellular location">
    <subcellularLocation>
        <location evidence="1">Cell membrane</location>
        <topology evidence="1">Multi-pass membrane protein</topology>
    </subcellularLocation>
</comment>
<protein>
    <submittedName>
        <fullName evidence="8">HlyC/CorC family transporter</fullName>
    </submittedName>
</protein>
<dbReference type="Pfam" id="PF03471">
    <property type="entry name" value="CorC_HlyC"/>
    <property type="match status" value="1"/>
</dbReference>
<dbReference type="SUPFAM" id="SSF56176">
    <property type="entry name" value="FAD-binding/transporter-associated domain-like"/>
    <property type="match status" value="1"/>
</dbReference>
<feature type="domain" description="CBS" evidence="7">
    <location>
        <begin position="85"/>
        <end position="147"/>
    </location>
</feature>
<dbReference type="PANTHER" id="PTHR22777">
    <property type="entry name" value="HEMOLYSIN-RELATED"/>
    <property type="match status" value="1"/>
</dbReference>
<comment type="similarity">
    <text evidence="2">Belongs to the UPF0053 family.</text>
</comment>
<organism evidence="8 9">
    <name type="scientific">Roseburia porci</name>
    <dbReference type="NCBI Taxonomy" id="2605790"/>
    <lineage>
        <taxon>Bacteria</taxon>
        <taxon>Bacillati</taxon>
        <taxon>Bacillota</taxon>
        <taxon>Clostridia</taxon>
        <taxon>Lachnospirales</taxon>
        <taxon>Lachnospiraceae</taxon>
        <taxon>Roseburia</taxon>
    </lineage>
</organism>
<dbReference type="InterPro" id="IPR036318">
    <property type="entry name" value="FAD-bd_PCMH-like_sf"/>
</dbReference>
<comment type="caution">
    <text evidence="8">The sequence shown here is derived from an EMBL/GenBank/DDBJ whole genome shotgun (WGS) entry which is preliminary data.</text>
</comment>
<feature type="domain" description="CBS" evidence="7">
    <location>
        <begin position="154"/>
        <end position="211"/>
    </location>
</feature>
<reference evidence="8 9" key="1">
    <citation type="submission" date="2019-08" db="EMBL/GenBank/DDBJ databases">
        <title>In-depth cultivation of the pig gut microbiome towards novel bacterial diversity and tailored functional studies.</title>
        <authorList>
            <person name="Wylensek D."/>
            <person name="Hitch T.C.A."/>
            <person name="Clavel T."/>
        </authorList>
    </citation>
    <scope>NUCLEOTIDE SEQUENCE [LARGE SCALE GENOMIC DNA]</scope>
    <source>
        <strain evidence="8 9">MUC/MUC-530-WT-4D</strain>
    </source>
</reference>
<dbReference type="SMART" id="SM01091">
    <property type="entry name" value="CorC_HlyC"/>
    <property type="match status" value="1"/>
</dbReference>
<dbReference type="GO" id="GO:0050660">
    <property type="term" value="F:flavin adenine dinucleotide binding"/>
    <property type="evidence" value="ECO:0007669"/>
    <property type="project" value="InterPro"/>
</dbReference>
<proteinExistence type="inferred from homology"/>
<dbReference type="CDD" id="cd04590">
    <property type="entry name" value="CBS_pair_CorC_HlyC_assoc"/>
    <property type="match status" value="1"/>
</dbReference>
<dbReference type="InterPro" id="IPR044751">
    <property type="entry name" value="Ion_transp-like_CBS"/>
</dbReference>
<accession>A0A6L5YPT4</accession>
<evidence type="ECO:0000313" key="8">
    <source>
        <dbReference type="EMBL" id="MST73999.1"/>
    </source>
</evidence>
<keyword evidence="5 6" id="KW-0129">CBS domain</keyword>
<dbReference type="EMBL" id="VUNI01000003">
    <property type="protein sequence ID" value="MST73999.1"/>
    <property type="molecule type" value="Genomic_DNA"/>
</dbReference>
<dbReference type="FunFam" id="3.10.580.10:FF:000002">
    <property type="entry name" value="Magnesium/cobalt efflux protein CorC"/>
    <property type="match status" value="1"/>
</dbReference>
<keyword evidence="3" id="KW-0472">Membrane</keyword>
<dbReference type="PANTHER" id="PTHR22777:SF32">
    <property type="entry name" value="UPF0053 INNER MEMBRANE PROTEIN YFJD"/>
    <property type="match status" value="1"/>
</dbReference>
<dbReference type="PROSITE" id="PS51371">
    <property type="entry name" value="CBS"/>
    <property type="match status" value="2"/>
</dbReference>
<evidence type="ECO:0000256" key="2">
    <source>
        <dbReference type="ARBA" id="ARBA00006337"/>
    </source>
</evidence>
<sequence>MILGIIILALIVVLILLVAEYHESLSKKLKNMMHGASFHDSDDVTEEEIISMVNEGHEQGVLLASEAEMIHNIFEFGDKEAKDIMTHRKNIIAIDGELSYNDAVSVMIDSSCSRFPVYLEDIDNIIGVLHIKDAFAFSKRNEIFRTSIKDIPGLIREVEYIPETRNINTLFTEMQTAKSHMVIVVDEYGQTAGIVAMEDILEEIVGNIEDEHDHETHMIEKLPDGTYLMDGMAAFEEVTKLLHIPVEEDSFDTLNGFLISSLDKIPNDGEETSVKEYGYEFHILKVENKMITKVKVSKLPVETKTEADTCTDKNLMLQ</sequence>
<dbReference type="InterPro" id="IPR000644">
    <property type="entry name" value="CBS_dom"/>
</dbReference>
<dbReference type="Pfam" id="PF00571">
    <property type="entry name" value="CBS"/>
    <property type="match status" value="2"/>
</dbReference>
<evidence type="ECO:0000256" key="1">
    <source>
        <dbReference type="ARBA" id="ARBA00004651"/>
    </source>
</evidence>
<dbReference type="Gene3D" id="3.30.465.10">
    <property type="match status" value="1"/>
</dbReference>
<keyword evidence="3" id="KW-1003">Cell membrane</keyword>
<keyword evidence="9" id="KW-1185">Reference proteome</keyword>
<dbReference type="Gene3D" id="3.10.580.10">
    <property type="entry name" value="CBS-domain"/>
    <property type="match status" value="1"/>
</dbReference>
<evidence type="ECO:0000256" key="3">
    <source>
        <dbReference type="ARBA" id="ARBA00022475"/>
    </source>
</evidence>
<evidence type="ECO:0000256" key="5">
    <source>
        <dbReference type="ARBA" id="ARBA00023122"/>
    </source>
</evidence>
<dbReference type="InterPro" id="IPR046342">
    <property type="entry name" value="CBS_dom_sf"/>
</dbReference>
<name>A0A6L5YPT4_9FIRM</name>
<evidence type="ECO:0000313" key="9">
    <source>
        <dbReference type="Proteomes" id="UP000474024"/>
    </source>
</evidence>
<keyword evidence="4" id="KW-0677">Repeat</keyword>
<evidence type="ECO:0000256" key="6">
    <source>
        <dbReference type="PROSITE-ProRule" id="PRU00703"/>
    </source>
</evidence>
<dbReference type="InterPro" id="IPR005170">
    <property type="entry name" value="Transptr-assoc_dom"/>
</dbReference>
<dbReference type="AlphaFoldDB" id="A0A6L5YPT4"/>
<dbReference type="InterPro" id="IPR016169">
    <property type="entry name" value="FAD-bd_PCMH_sub2"/>
</dbReference>
<dbReference type="Proteomes" id="UP000474024">
    <property type="component" value="Unassembled WGS sequence"/>
</dbReference>
<evidence type="ECO:0000256" key="4">
    <source>
        <dbReference type="ARBA" id="ARBA00022737"/>
    </source>
</evidence>
<dbReference type="GO" id="GO:0005886">
    <property type="term" value="C:plasma membrane"/>
    <property type="evidence" value="ECO:0007669"/>
    <property type="project" value="UniProtKB-SubCell"/>
</dbReference>